<sequence length="63" mass="7055">MHGLALFLFCSVHYVIRHLEARAMRRIAPYGEPRRATRPAASRPLILRGSANGAPHRRPHTSG</sequence>
<name>A0A0E4BXQ3_9BRAD</name>
<protein>
    <submittedName>
        <fullName evidence="2">Uncharacterized protein</fullName>
    </submittedName>
</protein>
<dbReference type="AlphaFoldDB" id="A0A0E4BXQ3"/>
<evidence type="ECO:0000256" key="1">
    <source>
        <dbReference type="SAM" id="MobiDB-lite"/>
    </source>
</evidence>
<proteinExistence type="predicted"/>
<dbReference type="EMBL" id="AP014685">
    <property type="protein sequence ID" value="BAR62613.1"/>
    <property type="molecule type" value="Genomic_DNA"/>
</dbReference>
<evidence type="ECO:0000313" key="3">
    <source>
        <dbReference type="Proteomes" id="UP000063308"/>
    </source>
</evidence>
<feature type="region of interest" description="Disordered" evidence="1">
    <location>
        <begin position="30"/>
        <end position="63"/>
    </location>
</feature>
<organism evidence="2 3">
    <name type="scientific">Bradyrhizobium diazoefficiens</name>
    <dbReference type="NCBI Taxonomy" id="1355477"/>
    <lineage>
        <taxon>Bacteria</taxon>
        <taxon>Pseudomonadati</taxon>
        <taxon>Pseudomonadota</taxon>
        <taxon>Alphaproteobacteria</taxon>
        <taxon>Hyphomicrobiales</taxon>
        <taxon>Nitrobacteraceae</taxon>
        <taxon>Bradyrhizobium</taxon>
    </lineage>
</organism>
<reference evidence="2 3" key="1">
    <citation type="submission" date="2014-11" db="EMBL/GenBank/DDBJ databases">
        <title>Symbiosis island explosion on the genome of extra-slow-growing strains of soybean bradyrhizobia with massive insertion sequences.</title>
        <authorList>
            <person name="Iida T."/>
            <person name="Minamisawa K."/>
        </authorList>
    </citation>
    <scope>NUCLEOTIDE SEQUENCE [LARGE SCALE GENOMIC DNA]</scope>
    <source>
        <strain evidence="2 3">NK6</strain>
    </source>
</reference>
<evidence type="ECO:0000313" key="2">
    <source>
        <dbReference type="EMBL" id="BAR62613.1"/>
    </source>
</evidence>
<accession>A0A0E4BXQ3</accession>
<dbReference type="Proteomes" id="UP000063308">
    <property type="component" value="Chromosome"/>
</dbReference>
<gene>
    <name evidence="2" type="ORF">NK6_9474</name>
</gene>